<evidence type="ECO:0000313" key="1">
    <source>
        <dbReference type="EMBL" id="CUN02392.1"/>
    </source>
</evidence>
<protein>
    <submittedName>
        <fullName evidence="1">Uncharacterized protein</fullName>
    </submittedName>
</protein>
<accession>A0A173THV4</accession>
<organism evidence="1 2">
    <name type="scientific">Parabacteroides distasonis</name>
    <dbReference type="NCBI Taxonomy" id="823"/>
    <lineage>
        <taxon>Bacteria</taxon>
        <taxon>Pseudomonadati</taxon>
        <taxon>Bacteroidota</taxon>
        <taxon>Bacteroidia</taxon>
        <taxon>Bacteroidales</taxon>
        <taxon>Tannerellaceae</taxon>
        <taxon>Parabacteroides</taxon>
    </lineage>
</organism>
<dbReference type="EMBL" id="CYXP01000003">
    <property type="protein sequence ID" value="CUN02392.1"/>
    <property type="molecule type" value="Genomic_DNA"/>
</dbReference>
<dbReference type="AlphaFoldDB" id="A0A173THV4"/>
<dbReference type="Proteomes" id="UP000095591">
    <property type="component" value="Unassembled WGS sequence"/>
</dbReference>
<reference evidence="1 2" key="1">
    <citation type="submission" date="2015-09" db="EMBL/GenBank/DDBJ databases">
        <authorList>
            <consortium name="Pathogen Informatics"/>
        </authorList>
    </citation>
    <scope>NUCLEOTIDE SEQUENCE [LARGE SCALE GENOMIC DNA]</scope>
    <source>
        <strain evidence="1 2">2789STDY5608872</strain>
    </source>
</reference>
<gene>
    <name evidence="1" type="ORF">ERS852429_01575</name>
</gene>
<evidence type="ECO:0000313" key="2">
    <source>
        <dbReference type="Proteomes" id="UP000095591"/>
    </source>
</evidence>
<sequence length="55" mass="6425">MAITIKEIQVSAKVTQQKKEPDLPLSRDLIQQIKEEVIREAKKDLSNLFSCRKER</sequence>
<name>A0A173THV4_PARDI</name>
<dbReference type="RefSeq" id="WP_005861437.1">
    <property type="nucleotide sequence ID" value="NZ_BQOC01000008.1"/>
</dbReference>
<proteinExistence type="predicted"/>